<dbReference type="Gene3D" id="3.40.50.720">
    <property type="entry name" value="NAD(P)-binding Rossmann-like Domain"/>
    <property type="match status" value="2"/>
</dbReference>
<organism evidence="4 5">
    <name type="scientific">Azohydromonas caseinilytica</name>
    <dbReference type="NCBI Taxonomy" id="2728836"/>
    <lineage>
        <taxon>Bacteria</taxon>
        <taxon>Pseudomonadati</taxon>
        <taxon>Pseudomonadota</taxon>
        <taxon>Betaproteobacteria</taxon>
        <taxon>Burkholderiales</taxon>
        <taxon>Sphaerotilaceae</taxon>
        <taxon>Azohydromonas</taxon>
    </lineage>
</organism>
<dbReference type="InterPro" id="IPR013120">
    <property type="entry name" value="FAR_NAD-bd"/>
</dbReference>
<reference evidence="4 5" key="1">
    <citation type="submission" date="2020-04" db="EMBL/GenBank/DDBJ databases">
        <title>Azohydromonas sp. isolated from soil.</title>
        <authorList>
            <person name="Dahal R.H."/>
        </authorList>
    </citation>
    <scope>NUCLEOTIDE SEQUENCE [LARGE SCALE GENOMIC DNA]</scope>
    <source>
        <strain evidence="4 5">G-1-1-14</strain>
    </source>
</reference>
<sequence length="663" mass="72819">MAHASFVTGATGFIGKRLVERLLARDEGPVYFLVHPRSLARLDALYARWGVDRSRAVPVPGDLTQPGLGLSVEDAAMLRGRVRHFFHLAALYDLGASAEALVAANVQGTRHAVALAQAIGAGGFHHMSSIAAAGLYRGTFSEDMFEEAEQLDHPYFGTKHEAERIVRTECPLPWRIYRPGIVVGQSDTGEMDKIDGPYYFFKAIQRLRRLLPPWFPAIGLEGGRLNLVPVDFVVNALDELAHREGLDGRCFHLTDPEPRRVGEILDIFARAGHAPKFVLRINPRLRELVPQSVRQGLALLTPVHRLQAALLRDLGLPAEAMRFVSYPTRFSNRETRKLLDAAGIRVPPLEGYAWKLWDYWERHLDPELRLDQGLASALGGKVVLITGAADGIGKATARKAAAAGATVLVVDRDQDRLDRMQAELAAQGWRLWFHRADLTDAAQVERLAAAVLEAFGAPDVLVNNAGHSIRRAIEHSYDRFHDFERVMALNYFGALRLTLALLPAMQQRRSGHVINISSLGVLTNAPRFSAYVASKAAMDAFARCAAAEFADSGIEFSTVYMPLVRTAMSAPTEVYRSVPMLSPDDAAALVAQAMVQRPAHLATPLGVFAQVLQLLSPHLAHAVMNISYRMFPESRRALGESGTPADATPEQLALARLMKGIHL</sequence>
<dbReference type="InterPro" id="IPR002347">
    <property type="entry name" value="SDR_fam"/>
</dbReference>
<dbReference type="NCBIfam" id="NF005539">
    <property type="entry name" value="PRK07201.1"/>
    <property type="match status" value="1"/>
</dbReference>
<dbReference type="InterPro" id="IPR036291">
    <property type="entry name" value="NAD(P)-bd_dom_sf"/>
</dbReference>
<dbReference type="RefSeq" id="WP_169162025.1">
    <property type="nucleotide sequence ID" value="NZ_JABBFW010000015.1"/>
</dbReference>
<dbReference type="PANTHER" id="PTHR44196">
    <property type="entry name" value="DEHYDROGENASE/REDUCTASE SDR FAMILY MEMBER 7B"/>
    <property type="match status" value="1"/>
</dbReference>
<dbReference type="PRINTS" id="PR00081">
    <property type="entry name" value="GDHRDH"/>
</dbReference>
<dbReference type="InterPro" id="IPR057313">
    <property type="entry name" value="Maqu_2507-like"/>
</dbReference>
<evidence type="ECO:0000259" key="3">
    <source>
        <dbReference type="SMART" id="SM00822"/>
    </source>
</evidence>
<name>A0A848FG57_9BURK</name>
<evidence type="ECO:0000256" key="1">
    <source>
        <dbReference type="ARBA" id="ARBA00006484"/>
    </source>
</evidence>
<keyword evidence="5" id="KW-1185">Reference proteome</keyword>
<dbReference type="Proteomes" id="UP000574067">
    <property type="component" value="Unassembled WGS sequence"/>
</dbReference>
<evidence type="ECO:0000313" key="4">
    <source>
        <dbReference type="EMBL" id="NML17120.1"/>
    </source>
</evidence>
<dbReference type="PANTHER" id="PTHR44196:SF1">
    <property type="entry name" value="DEHYDROGENASE_REDUCTASE SDR FAMILY MEMBER 7B"/>
    <property type="match status" value="1"/>
</dbReference>
<protein>
    <submittedName>
        <fullName evidence="4">SDR family oxidoreductase</fullName>
    </submittedName>
</protein>
<dbReference type="PRINTS" id="PR00080">
    <property type="entry name" value="SDRFAMILY"/>
</dbReference>
<feature type="domain" description="Ketoreductase" evidence="3">
    <location>
        <begin position="381"/>
        <end position="557"/>
    </location>
</feature>
<dbReference type="AlphaFoldDB" id="A0A848FG57"/>
<dbReference type="CDD" id="cd05263">
    <property type="entry name" value="MupV_like_SDR_e"/>
    <property type="match status" value="1"/>
</dbReference>
<dbReference type="GO" id="GO:0016491">
    <property type="term" value="F:oxidoreductase activity"/>
    <property type="evidence" value="ECO:0007669"/>
    <property type="project" value="UniProtKB-KW"/>
</dbReference>
<dbReference type="Pfam" id="PF00106">
    <property type="entry name" value="adh_short"/>
    <property type="match status" value="1"/>
</dbReference>
<evidence type="ECO:0000256" key="2">
    <source>
        <dbReference type="ARBA" id="ARBA00023002"/>
    </source>
</evidence>
<accession>A0A848FG57</accession>
<keyword evidence="2" id="KW-0560">Oxidoreductase</keyword>
<evidence type="ECO:0000313" key="5">
    <source>
        <dbReference type="Proteomes" id="UP000574067"/>
    </source>
</evidence>
<dbReference type="CDD" id="cd05233">
    <property type="entry name" value="SDR_c"/>
    <property type="match status" value="1"/>
</dbReference>
<dbReference type="PROSITE" id="PS00061">
    <property type="entry name" value="ADH_SHORT"/>
    <property type="match status" value="1"/>
</dbReference>
<proteinExistence type="inferred from homology"/>
<gene>
    <name evidence="4" type="ORF">HHL10_19275</name>
</gene>
<dbReference type="InterPro" id="IPR057326">
    <property type="entry name" value="KR_dom"/>
</dbReference>
<dbReference type="InterPro" id="IPR020904">
    <property type="entry name" value="Sc_DH/Rdtase_CS"/>
</dbReference>
<dbReference type="Pfam" id="PF07993">
    <property type="entry name" value="NAD_binding_4"/>
    <property type="match status" value="1"/>
</dbReference>
<comment type="caution">
    <text evidence="4">The sequence shown here is derived from an EMBL/GenBank/DDBJ whole genome shotgun (WGS) entry which is preliminary data.</text>
</comment>
<dbReference type="SUPFAM" id="SSF51735">
    <property type="entry name" value="NAD(P)-binding Rossmann-fold domains"/>
    <property type="match status" value="2"/>
</dbReference>
<dbReference type="EMBL" id="JABBFW010000015">
    <property type="protein sequence ID" value="NML17120.1"/>
    <property type="molecule type" value="Genomic_DNA"/>
</dbReference>
<comment type="similarity">
    <text evidence="1">Belongs to the short-chain dehydrogenases/reductases (SDR) family.</text>
</comment>
<dbReference type="SMART" id="SM00822">
    <property type="entry name" value="PKS_KR"/>
    <property type="match status" value="1"/>
</dbReference>
<dbReference type="GO" id="GO:0016020">
    <property type="term" value="C:membrane"/>
    <property type="evidence" value="ECO:0007669"/>
    <property type="project" value="TreeGrafter"/>
</dbReference>